<evidence type="ECO:0000313" key="5">
    <source>
        <dbReference type="Proteomes" id="UP000815698"/>
    </source>
</evidence>
<dbReference type="EMBL" id="CP023482">
    <property type="protein sequence ID" value="ATH95921.1"/>
    <property type="molecule type" value="Genomic_DNA"/>
</dbReference>
<keyword evidence="1" id="KW-0812">Transmembrane</keyword>
<keyword evidence="1" id="KW-0472">Membrane</keyword>
<dbReference type="RefSeq" id="WP_096882462.1">
    <property type="nucleotide sequence ID" value="NZ_CP023482.1"/>
</dbReference>
<name>A0ABN5DLV7_9MICO</name>
<keyword evidence="2" id="KW-0732">Signal</keyword>
<gene>
    <name evidence="4" type="ORF">COP05_01545</name>
</gene>
<feature type="transmembrane region" description="Helical" evidence="1">
    <location>
        <begin position="628"/>
        <end position="649"/>
    </location>
</feature>
<feature type="signal peptide" evidence="2">
    <location>
        <begin position="1"/>
        <end position="30"/>
    </location>
</feature>
<evidence type="ECO:0000256" key="2">
    <source>
        <dbReference type="SAM" id="SignalP"/>
    </source>
</evidence>
<accession>A0ABN5DLV7</accession>
<reference evidence="4 5" key="1">
    <citation type="journal article" date="2016" name="Int. J. Syst. Evol. Microbiol.">
        <title>Dermabacter jinjuensis sp. nov., a novel species of the genus Dermabacter isolated from a clinical specimen.</title>
        <authorList>
            <person name="Park Y.K."/>
            <person name="Lee K.M."/>
            <person name="Lee W.K."/>
            <person name="Cho M.J."/>
            <person name="Lee H.S."/>
            <person name="Cho Y.G."/>
            <person name="Lee Y.C."/>
            <person name="Lee W.K."/>
            <person name="Seong W.K."/>
            <person name="Hwang K.J."/>
        </authorList>
    </citation>
    <scope>NUCLEOTIDE SEQUENCE [LARGE SCALE GENOMIC DNA]</scope>
    <source>
        <strain evidence="4 5">32T</strain>
    </source>
</reference>
<organism evidence="4 5">
    <name type="scientific">Dermabacter jinjuensis</name>
    <dbReference type="NCBI Taxonomy" id="1667168"/>
    <lineage>
        <taxon>Bacteria</taxon>
        <taxon>Bacillati</taxon>
        <taxon>Actinomycetota</taxon>
        <taxon>Actinomycetes</taxon>
        <taxon>Micrococcales</taxon>
        <taxon>Dermabacteraceae</taxon>
        <taxon>Dermabacter</taxon>
    </lineage>
</organism>
<evidence type="ECO:0000256" key="1">
    <source>
        <dbReference type="SAM" id="Phobius"/>
    </source>
</evidence>
<dbReference type="Pfam" id="PF19076">
    <property type="entry name" value="CshA_repeat"/>
    <property type="match status" value="1"/>
</dbReference>
<protein>
    <recommendedName>
        <fullName evidence="3">CshA domain-containing protein</fullName>
    </recommendedName>
</protein>
<feature type="chain" id="PRO_5045514621" description="CshA domain-containing protein" evidence="2">
    <location>
        <begin position="31"/>
        <end position="673"/>
    </location>
</feature>
<dbReference type="Proteomes" id="UP000815698">
    <property type="component" value="Chromosome"/>
</dbReference>
<evidence type="ECO:0000259" key="3">
    <source>
        <dbReference type="Pfam" id="PF19076"/>
    </source>
</evidence>
<keyword evidence="1" id="KW-1133">Transmembrane helix</keyword>
<proteinExistence type="predicted"/>
<evidence type="ECO:0000313" key="4">
    <source>
        <dbReference type="EMBL" id="ATH95921.1"/>
    </source>
</evidence>
<feature type="domain" description="CshA" evidence="3">
    <location>
        <begin position="536"/>
        <end position="593"/>
    </location>
</feature>
<sequence>MRKESILRRTLARTAACALVLAATVGPALAPVPHAPGAASLVPAAHAVGEDGPFTLPADPSALKHTATLGNPGDFDLFFMVSAEDLETLDTDSMKLLSSTESGDAKPTNGGKKLSLKGVGEWKISDTRVRFTPENPKAGGSHSVQFSVRSKAGYESAPVTLTVTYPGIPSVSARAAEGEKVTIPLAIDGTGVDPATLAFTLEGLPAGSTLVEGGTRLIVPDEGTWVLATDGHPSVTFTPRRERLGAQPRPVTLEGRDQKTHPAARGTVTVNTPSIRDITRAAGYGQPVVFELASATSQVDPSTLKLAPFGGETSYYTSGDGLSVTVADQGTWVLDRSAQTLTFTPLSDRVRDVTPMGVTAADSEGNTSSVAPMNVGYPQVGARYTAVKWGQAAMFTPLDGSLNVQPSTFAFSDHDMPAGTSISADGKAMRVPNEGVWEFDANARTVAFTPDSSLRDSPHVATFTIDSALASNTTSGTLHAQYASAVPTARDDEALSNSRVNSVTIDVLGNDTPASPGQGFDSETLVLHSASATNIQELVAGSGRRLEIPEEGVFEVTSAGGVRFTPAATFVGRTTPIEYTVEDASGLRTSAHIVVDVEPLVPGPSSAQREAGLNAILGRLMPSSSATFAVFATSTALLIFTGIVSLWVAHRCATTVKATARTPSVEDLAGLDT</sequence>
<dbReference type="InterPro" id="IPR026395">
    <property type="entry name" value="CshA_fibril"/>
</dbReference>
<keyword evidence="5" id="KW-1185">Reference proteome</keyword>